<sequence>MEPINLNHTQILYSSAGIKPINEITSSSSNAPQSTPAEIKISPQDPIVAHDSNIKSRFSSMEEQSQHKTKIVAQWVTLTELESGIRRPYETTEDERLSKLSLKELMEESNNLPRVDQNGHLQSGFAGTEQGDRISVAIANKILEAQYDYRKSTQSVESAIKDFKLHIEKKLNIAPSSYDIVFRNGKITAQGKVTDAASMKNIQKIQEVLDNPKNLQVADTLSTEIDRLNKAALALVENELTQYIYGAIKDPYLQKNISIDWLMEGMNYSNATESTQVNYKFTSIIADAREKYHAAIKNGTHLSNYDIDPGIIELTNLRKNIDVNA</sequence>
<evidence type="ECO:0000313" key="1">
    <source>
        <dbReference type="EMBL" id="AEP84414.1"/>
    </source>
</evidence>
<dbReference type="AlphaFoldDB" id="G4WWD8"/>
<protein>
    <submittedName>
        <fullName evidence="1">Uncharacterized protein</fullName>
    </submittedName>
</protein>
<accession>G4WWD8</accession>
<organism evidence="1">
    <name type="scientific">bacterium enrichment culture clone g13</name>
    <dbReference type="NCBI Taxonomy" id="1091412"/>
    <lineage>
        <taxon>Bacteria</taxon>
        <taxon>environmental samples</taxon>
    </lineage>
</organism>
<proteinExistence type="predicted"/>
<reference evidence="1" key="1">
    <citation type="journal article" date="2011" name="Environ. Microbiol.">
        <title>A novel platelet-activating factor acetylhydrolase discovered in a metagenome from the earthworm-associated microbial community.</title>
        <authorList>
            <person name="Navarro-Fernandez J."/>
            <person name="Nechitaylo T.Y."/>
            <person name="Guerrero J.A."/>
            <person name="Golyshina O.V."/>
            <person name="Garcia-Carmona F."/>
            <person name="Sanchez-Ferrer A."/>
            <person name="Golyshin P.N."/>
        </authorList>
    </citation>
    <scope>NUCLEOTIDE SEQUENCE</scope>
</reference>
<dbReference type="EMBL" id="JF490033">
    <property type="protein sequence ID" value="AEP84414.1"/>
    <property type="molecule type" value="Genomic_DNA"/>
</dbReference>
<name>G4WWD8_9BACT</name>